<dbReference type="InParanoid" id="A0A1E7FPM4"/>
<dbReference type="EMBL" id="KV784355">
    <property type="protein sequence ID" value="OEU20087.1"/>
    <property type="molecule type" value="Genomic_DNA"/>
</dbReference>
<keyword evidence="2" id="KW-1185">Reference proteome</keyword>
<reference evidence="1 2" key="1">
    <citation type="submission" date="2016-09" db="EMBL/GenBank/DDBJ databases">
        <title>Extensive genetic diversity and differential bi-allelic expression allows diatom success in the polar Southern Ocean.</title>
        <authorList>
            <consortium name="DOE Joint Genome Institute"/>
            <person name="Mock T."/>
            <person name="Otillar R.P."/>
            <person name="Strauss J."/>
            <person name="Dupont C."/>
            <person name="Frickenhaus S."/>
            <person name="Maumus F."/>
            <person name="Mcmullan M."/>
            <person name="Sanges R."/>
            <person name="Schmutz J."/>
            <person name="Toseland A."/>
            <person name="Valas R."/>
            <person name="Veluchamy A."/>
            <person name="Ward B.J."/>
            <person name="Allen A."/>
            <person name="Barry K."/>
            <person name="Falciatore A."/>
            <person name="Ferrante M."/>
            <person name="Fortunato A.E."/>
            <person name="Gloeckner G."/>
            <person name="Gruber A."/>
            <person name="Hipkin R."/>
            <person name="Janech M."/>
            <person name="Kroth P."/>
            <person name="Leese F."/>
            <person name="Lindquist E."/>
            <person name="Lyon B.R."/>
            <person name="Martin J."/>
            <person name="Mayer C."/>
            <person name="Parker M."/>
            <person name="Quesneville H."/>
            <person name="Raymond J."/>
            <person name="Uhlig C."/>
            <person name="Valentin K.U."/>
            <person name="Worden A.Z."/>
            <person name="Armbrust E.V."/>
            <person name="Bowler C."/>
            <person name="Green B."/>
            <person name="Moulton V."/>
            <person name="Van Oosterhout C."/>
            <person name="Grigoriev I."/>
        </authorList>
    </citation>
    <scope>NUCLEOTIDE SEQUENCE [LARGE SCALE GENOMIC DNA]</scope>
    <source>
        <strain evidence="1 2">CCMP1102</strain>
    </source>
</reference>
<name>A0A1E7FPM4_9STRA</name>
<accession>A0A1E7FPM4</accession>
<dbReference type="KEGG" id="fcy:FRACYDRAFT_268171"/>
<proteinExistence type="predicted"/>
<evidence type="ECO:0000313" key="2">
    <source>
        <dbReference type="Proteomes" id="UP000095751"/>
    </source>
</evidence>
<evidence type="ECO:0000313" key="1">
    <source>
        <dbReference type="EMBL" id="OEU20087.1"/>
    </source>
</evidence>
<dbReference type="OrthoDB" id="50968at2759"/>
<protein>
    <submittedName>
        <fullName evidence="1">Uncharacterized protein</fullName>
    </submittedName>
</protein>
<dbReference type="AlphaFoldDB" id="A0A1E7FPM4"/>
<dbReference type="Proteomes" id="UP000095751">
    <property type="component" value="Unassembled WGS sequence"/>
</dbReference>
<gene>
    <name evidence="1" type="ORF">FRACYDRAFT_268171</name>
</gene>
<sequence>MDFVVSDYMDDSMVGYTLYDGLNCKESDNDITVNSGYLFSWLRTDLTPVGDGSGERIMKVNAVLDPTQLASSGIYTANEDGSRATVDFCVRFSVYNVDKGNPNSMEVNYLENPITLDINLAGGITLDVELSRSDFVVQQVYQDIAVEAYMCDVEDNILTVEEGSQTRNQGQTVRICISPYSQTSIDGATIRSFEDFTFFRGDAEQVAILPDTGGVAADALTIISCIPGSSVCAFETLLSASAGVVFG</sequence>
<feature type="non-terminal residue" evidence="1">
    <location>
        <position position="247"/>
    </location>
</feature>
<organism evidence="1 2">
    <name type="scientific">Fragilariopsis cylindrus CCMP1102</name>
    <dbReference type="NCBI Taxonomy" id="635003"/>
    <lineage>
        <taxon>Eukaryota</taxon>
        <taxon>Sar</taxon>
        <taxon>Stramenopiles</taxon>
        <taxon>Ochrophyta</taxon>
        <taxon>Bacillariophyta</taxon>
        <taxon>Bacillariophyceae</taxon>
        <taxon>Bacillariophycidae</taxon>
        <taxon>Bacillariales</taxon>
        <taxon>Bacillariaceae</taxon>
        <taxon>Fragilariopsis</taxon>
    </lineage>
</organism>